<dbReference type="AlphaFoldDB" id="E3MRZ7"/>
<evidence type="ECO:0000313" key="3">
    <source>
        <dbReference type="Proteomes" id="UP000008281"/>
    </source>
</evidence>
<protein>
    <submittedName>
        <fullName evidence="2">Uncharacterized protein</fullName>
    </submittedName>
</protein>
<keyword evidence="3" id="KW-1185">Reference proteome</keyword>
<proteinExistence type="predicted"/>
<evidence type="ECO:0000256" key="1">
    <source>
        <dbReference type="SAM" id="SignalP"/>
    </source>
</evidence>
<keyword evidence="1" id="KW-0732">Signal</keyword>
<accession>E3MRZ7</accession>
<dbReference type="InParanoid" id="E3MRZ7"/>
<dbReference type="Proteomes" id="UP000008281">
    <property type="component" value="Unassembled WGS sequence"/>
</dbReference>
<evidence type="ECO:0000313" key="2">
    <source>
        <dbReference type="EMBL" id="EFP08125.1"/>
    </source>
</evidence>
<reference evidence="2" key="1">
    <citation type="submission" date="2007-07" db="EMBL/GenBank/DDBJ databases">
        <title>PCAP assembly of the Caenorhabditis remanei genome.</title>
        <authorList>
            <consortium name="The Caenorhabditis remanei Sequencing Consortium"/>
            <person name="Wilson R.K."/>
        </authorList>
    </citation>
    <scope>NUCLEOTIDE SEQUENCE [LARGE SCALE GENOMIC DNA]</scope>
    <source>
        <strain evidence="2">PB4641</strain>
    </source>
</reference>
<dbReference type="HOGENOM" id="CLU_2199427_0_0_1"/>
<dbReference type="EMBL" id="DS268471">
    <property type="protein sequence ID" value="EFP08125.1"/>
    <property type="molecule type" value="Genomic_DNA"/>
</dbReference>
<gene>
    <name evidence="2" type="ORF">CRE_17339</name>
</gene>
<organism evidence="3">
    <name type="scientific">Caenorhabditis remanei</name>
    <name type="common">Caenorhabditis vulgaris</name>
    <dbReference type="NCBI Taxonomy" id="31234"/>
    <lineage>
        <taxon>Eukaryota</taxon>
        <taxon>Metazoa</taxon>
        <taxon>Ecdysozoa</taxon>
        <taxon>Nematoda</taxon>
        <taxon>Chromadorea</taxon>
        <taxon>Rhabditida</taxon>
        <taxon>Rhabditina</taxon>
        <taxon>Rhabditomorpha</taxon>
        <taxon>Rhabditoidea</taxon>
        <taxon>Rhabditidae</taxon>
        <taxon>Peloderinae</taxon>
        <taxon>Caenorhabditis</taxon>
    </lineage>
</organism>
<feature type="signal peptide" evidence="1">
    <location>
        <begin position="1"/>
        <end position="17"/>
    </location>
</feature>
<feature type="chain" id="PRO_5003177544" evidence="1">
    <location>
        <begin position="18"/>
        <end position="108"/>
    </location>
</feature>
<name>E3MRZ7_CAERE</name>
<sequence>MKLQLLLLLSAVVYGAAQTTPSPLTVALNCIDDESADVIDDYIAAVEAAVNGLRQEIENCGILNLPCLTEVAAKIVAAVAAIPLQVLGVAAQLTTGGTGCVTGAISGR</sequence>